<gene>
    <name evidence="2" type="ORF">ASZ90_009370</name>
</gene>
<protein>
    <submittedName>
        <fullName evidence="2">Flagellin flab1</fullName>
    </submittedName>
</protein>
<keyword evidence="1" id="KW-0812">Transmembrane</keyword>
<sequence>MIAGCDPDACTCLKVGLALGAFIAVASLFSILSLWIGVQPLSAEPAPAYPIAVKQSAGLILVGEVAGVMSDEDPHAACGLRFSVAPGSGSAPIDMDRVIVTLMTADSLEILDRSQTPIPRPGEWAIAARGNSGKDSILADGEVCDIHLALPCTLHPGSECTLKIRPVDADPLTIRQTIPIPS</sequence>
<keyword evidence="2" id="KW-0966">Cell projection</keyword>
<dbReference type="EMBL" id="LNQE01001131">
    <property type="protein sequence ID" value="KUG20882.1"/>
    <property type="molecule type" value="Genomic_DNA"/>
</dbReference>
<comment type="caution">
    <text evidence="2">The sequence shown here is derived from an EMBL/GenBank/DDBJ whole genome shotgun (WGS) entry which is preliminary data.</text>
</comment>
<reference evidence="2" key="1">
    <citation type="journal article" date="2015" name="Proc. Natl. Acad. Sci. U.S.A.">
        <title>Networks of energetic and metabolic interactions define dynamics in microbial communities.</title>
        <authorList>
            <person name="Embree M."/>
            <person name="Liu J.K."/>
            <person name="Al-Bassam M.M."/>
            <person name="Zengler K."/>
        </authorList>
    </citation>
    <scope>NUCLEOTIDE SEQUENCE</scope>
</reference>
<keyword evidence="1" id="KW-1133">Transmembrane helix</keyword>
<organism evidence="2">
    <name type="scientific">hydrocarbon metagenome</name>
    <dbReference type="NCBI Taxonomy" id="938273"/>
    <lineage>
        <taxon>unclassified sequences</taxon>
        <taxon>metagenomes</taxon>
        <taxon>ecological metagenomes</taxon>
    </lineage>
</organism>
<accession>A0A0W8FJR0</accession>
<keyword evidence="1" id="KW-0472">Membrane</keyword>
<proteinExistence type="predicted"/>
<feature type="transmembrane region" description="Helical" evidence="1">
    <location>
        <begin position="12"/>
        <end position="36"/>
    </location>
</feature>
<evidence type="ECO:0000256" key="1">
    <source>
        <dbReference type="SAM" id="Phobius"/>
    </source>
</evidence>
<evidence type="ECO:0000313" key="2">
    <source>
        <dbReference type="EMBL" id="KUG20882.1"/>
    </source>
</evidence>
<name>A0A0W8FJR0_9ZZZZ</name>
<keyword evidence="2" id="KW-0969">Cilium</keyword>
<keyword evidence="2" id="KW-0282">Flagellum</keyword>
<dbReference type="AlphaFoldDB" id="A0A0W8FJR0"/>